<dbReference type="PANTHER" id="PTHR11260:SF676">
    <property type="entry name" value="GLUTATHIONE S-TRANSFERASE U8"/>
    <property type="match status" value="1"/>
</dbReference>
<comment type="function">
    <text evidence="1">Is involved in the conjugation of reduced glutathione to a wide number of exogenous and endogenous hydrophobic electrophiles.</text>
</comment>
<evidence type="ECO:0000313" key="4">
    <source>
        <dbReference type="RefSeq" id="XP_008784112.2"/>
    </source>
</evidence>
<dbReference type="PROSITE" id="PS50404">
    <property type="entry name" value="GST_NTER"/>
    <property type="match status" value="1"/>
</dbReference>
<dbReference type="Pfam" id="PF02798">
    <property type="entry name" value="GST_N"/>
    <property type="match status" value="1"/>
</dbReference>
<dbReference type="InterPro" id="IPR036282">
    <property type="entry name" value="Glutathione-S-Trfase_C_sf"/>
</dbReference>
<dbReference type="Proteomes" id="UP000228380">
    <property type="component" value="Chromosome 6"/>
</dbReference>
<feature type="domain" description="GST N-terminal" evidence="2">
    <location>
        <begin position="5"/>
        <end position="84"/>
    </location>
</feature>
<dbReference type="OrthoDB" id="4951845at2759"/>
<dbReference type="GO" id="GO:0004364">
    <property type="term" value="F:glutathione transferase activity"/>
    <property type="evidence" value="ECO:0007669"/>
    <property type="project" value="UniProtKB-UniRule"/>
</dbReference>
<keyword evidence="3" id="KW-1185">Reference proteome</keyword>
<sequence>MGEVKEVKLYGFVFSGYCTMVHHALKLKGVAYEYVEEDLQNKSQALLKLNPVHKKVPVLAVDGKPVAESLVILEFIDEMWKDPPFLPEDPYKRSKVRFWADFVYQKLVPGTYAIQNTKERSNRRQSRDFIENLSTLEDGIQRDLFSGGPFINGVMPSLLDVILGSCRDGFN</sequence>
<evidence type="ECO:0000259" key="2">
    <source>
        <dbReference type="PROSITE" id="PS50404"/>
    </source>
</evidence>
<dbReference type="RefSeq" id="XP_008784112.2">
    <property type="nucleotide sequence ID" value="XM_008785890.4"/>
</dbReference>
<evidence type="ECO:0000313" key="3">
    <source>
        <dbReference type="Proteomes" id="UP000228380"/>
    </source>
</evidence>
<name>A0A8B7BRV4_PHODC</name>
<gene>
    <name evidence="4" type="primary">LOC103703143</name>
</gene>
<dbReference type="CDD" id="cd03058">
    <property type="entry name" value="GST_N_Tau"/>
    <property type="match status" value="1"/>
</dbReference>
<reference evidence="4" key="2">
    <citation type="submission" date="2025-08" db="UniProtKB">
        <authorList>
            <consortium name="RefSeq"/>
        </authorList>
    </citation>
    <scope>IDENTIFICATION</scope>
    <source>
        <tissue evidence="4">Young leaves</tissue>
    </source>
</reference>
<evidence type="ECO:0000256" key="1">
    <source>
        <dbReference type="RuleBase" id="RU369102"/>
    </source>
</evidence>
<dbReference type="Gene3D" id="3.40.30.10">
    <property type="entry name" value="Glutaredoxin"/>
    <property type="match status" value="1"/>
</dbReference>
<dbReference type="EC" id="2.5.1.18" evidence="1"/>
<dbReference type="GO" id="GO:0006749">
    <property type="term" value="P:glutathione metabolic process"/>
    <property type="evidence" value="ECO:0007669"/>
    <property type="project" value="TreeGrafter"/>
</dbReference>
<comment type="subcellular location">
    <subcellularLocation>
        <location evidence="1">Cytoplasm</location>
        <location evidence="1">Cytosol</location>
    </subcellularLocation>
</comment>
<proteinExistence type="inferred from homology"/>
<dbReference type="SFLD" id="SFLDG01152">
    <property type="entry name" value="Main.3:_Omega-_and_Tau-like"/>
    <property type="match status" value="1"/>
</dbReference>
<dbReference type="Gene3D" id="1.20.1050.10">
    <property type="match status" value="1"/>
</dbReference>
<comment type="similarity">
    <text evidence="1">Belongs to the GST superfamily.</text>
</comment>
<dbReference type="PROSITE" id="PS51354">
    <property type="entry name" value="GLUTAREDOXIN_2"/>
    <property type="match status" value="1"/>
</dbReference>
<dbReference type="InterPro" id="IPR004045">
    <property type="entry name" value="Glutathione_S-Trfase_N"/>
</dbReference>
<dbReference type="SFLD" id="SFLDS00019">
    <property type="entry name" value="Glutathione_Transferase_(cytos"/>
    <property type="match status" value="1"/>
</dbReference>
<keyword evidence="1" id="KW-0808">Transferase</keyword>
<keyword evidence="1" id="KW-0963">Cytoplasm</keyword>
<dbReference type="SFLD" id="SFLDG00358">
    <property type="entry name" value="Main_(cytGST)"/>
    <property type="match status" value="1"/>
</dbReference>
<reference evidence="3" key="1">
    <citation type="journal article" date="2019" name="Nat. Commun.">
        <title>Genome-wide association mapping of date palm fruit traits.</title>
        <authorList>
            <person name="Hazzouri K.M."/>
            <person name="Gros-Balthazard M."/>
            <person name="Flowers J.M."/>
            <person name="Copetti D."/>
            <person name="Lemansour A."/>
            <person name="Lebrun M."/>
            <person name="Masmoudi K."/>
            <person name="Ferrand S."/>
            <person name="Dhar M.I."/>
            <person name="Fresquez Z.A."/>
            <person name="Rosas U."/>
            <person name="Zhang J."/>
            <person name="Talag J."/>
            <person name="Lee S."/>
            <person name="Kudrna D."/>
            <person name="Powell R.F."/>
            <person name="Leitch I.J."/>
            <person name="Krueger R.R."/>
            <person name="Wing R.A."/>
            <person name="Amiri K.M.A."/>
            <person name="Purugganan M.D."/>
        </authorList>
    </citation>
    <scope>NUCLEOTIDE SEQUENCE [LARGE SCALE GENOMIC DNA]</scope>
    <source>
        <strain evidence="3">cv. Khalas</strain>
    </source>
</reference>
<protein>
    <recommendedName>
        <fullName evidence="1">Glutathione S-transferase</fullName>
        <ecNumber evidence="1">2.5.1.18</ecNumber>
    </recommendedName>
</protein>
<dbReference type="GeneID" id="103703143"/>
<accession>A0A8B7BRV4</accession>
<dbReference type="InterPro" id="IPR045073">
    <property type="entry name" value="Omega/Tau-like"/>
</dbReference>
<dbReference type="InterPro" id="IPR040079">
    <property type="entry name" value="Glutathione_S-Trfase"/>
</dbReference>
<dbReference type="KEGG" id="pda:103703143"/>
<dbReference type="PANTHER" id="PTHR11260">
    <property type="entry name" value="GLUTATHIONE S-TRANSFERASE, GST, SUPERFAMILY, GST DOMAIN CONTAINING"/>
    <property type="match status" value="1"/>
</dbReference>
<organism evidence="3 4">
    <name type="scientific">Phoenix dactylifera</name>
    <name type="common">Date palm</name>
    <dbReference type="NCBI Taxonomy" id="42345"/>
    <lineage>
        <taxon>Eukaryota</taxon>
        <taxon>Viridiplantae</taxon>
        <taxon>Streptophyta</taxon>
        <taxon>Embryophyta</taxon>
        <taxon>Tracheophyta</taxon>
        <taxon>Spermatophyta</taxon>
        <taxon>Magnoliopsida</taxon>
        <taxon>Liliopsida</taxon>
        <taxon>Arecaceae</taxon>
        <taxon>Coryphoideae</taxon>
        <taxon>Phoeniceae</taxon>
        <taxon>Phoenix</taxon>
    </lineage>
</organism>
<dbReference type="InterPro" id="IPR036249">
    <property type="entry name" value="Thioredoxin-like_sf"/>
</dbReference>
<dbReference type="SUPFAM" id="SSF47616">
    <property type="entry name" value="GST C-terminal domain-like"/>
    <property type="match status" value="1"/>
</dbReference>
<dbReference type="GO" id="GO:0005829">
    <property type="term" value="C:cytosol"/>
    <property type="evidence" value="ECO:0007669"/>
    <property type="project" value="UniProtKB-SubCell"/>
</dbReference>
<comment type="catalytic activity">
    <reaction evidence="1">
        <text>RX + glutathione = an S-substituted glutathione + a halide anion + H(+)</text>
        <dbReference type="Rhea" id="RHEA:16437"/>
        <dbReference type="ChEBI" id="CHEBI:15378"/>
        <dbReference type="ChEBI" id="CHEBI:16042"/>
        <dbReference type="ChEBI" id="CHEBI:17792"/>
        <dbReference type="ChEBI" id="CHEBI:57925"/>
        <dbReference type="ChEBI" id="CHEBI:90779"/>
        <dbReference type="EC" id="2.5.1.18"/>
    </reaction>
</comment>
<dbReference type="AlphaFoldDB" id="A0A8B7BRV4"/>
<dbReference type="SUPFAM" id="SSF52833">
    <property type="entry name" value="Thioredoxin-like"/>
    <property type="match status" value="1"/>
</dbReference>